<evidence type="ECO:0000256" key="3">
    <source>
        <dbReference type="ARBA" id="ARBA00022801"/>
    </source>
</evidence>
<dbReference type="AlphaFoldDB" id="A0A9P2RZ22"/>
<dbReference type="NCBIfam" id="NF004127">
    <property type="entry name" value="PRK05617.1"/>
    <property type="match status" value="1"/>
</dbReference>
<dbReference type="OrthoDB" id="9790967at2"/>
<keyword evidence="3" id="KW-0378">Hydrolase</keyword>
<evidence type="ECO:0000313" key="6">
    <source>
        <dbReference type="Proteomes" id="UP000002648"/>
    </source>
</evidence>
<dbReference type="SUPFAM" id="SSF52096">
    <property type="entry name" value="ClpP/crotonase"/>
    <property type="match status" value="1"/>
</dbReference>
<comment type="caution">
    <text evidence="5">The sequence shown here is derived from an EMBL/GenBank/DDBJ whole genome shotgun (WGS) entry which is preliminary data.</text>
</comment>
<reference evidence="5 6" key="1">
    <citation type="submission" date="2012-03" db="EMBL/GenBank/DDBJ databases">
        <title>The Genome Sequence of Bartonella taylorii 8TBB.</title>
        <authorList>
            <consortium name="The Broad Institute Genome Sequencing Platform"/>
            <consortium name="The Broad Institute Genome Sequencing Center for Infectious Disease"/>
            <person name="Feldgarden M."/>
            <person name="Kirby J."/>
            <person name="Kosoy M."/>
            <person name="Birtles R."/>
            <person name="Probert W.S."/>
            <person name="Chiaraviglio L."/>
            <person name="Young S.K."/>
            <person name="Zeng Q."/>
            <person name="Gargeya S."/>
            <person name="Fitzgerald M."/>
            <person name="Haas B."/>
            <person name="Abouelleil A."/>
            <person name="Alvarado L."/>
            <person name="Arachchi H.M."/>
            <person name="Berlin A."/>
            <person name="Chapman S.B."/>
            <person name="Gearin G."/>
            <person name="Goldberg J."/>
            <person name="Griggs A."/>
            <person name="Gujja S."/>
            <person name="Hansen M."/>
            <person name="Heiman D."/>
            <person name="Howarth C."/>
            <person name="Larimer J."/>
            <person name="Lui A."/>
            <person name="MacDonald P.J.P."/>
            <person name="McCowen C."/>
            <person name="Montmayeur A."/>
            <person name="Murphy C."/>
            <person name="Neiman D."/>
            <person name="Pearson M."/>
            <person name="Priest M."/>
            <person name="Roberts A."/>
            <person name="Saif S."/>
            <person name="Shea T."/>
            <person name="Sisk P."/>
            <person name="Stolte C."/>
            <person name="Sykes S."/>
            <person name="Wortman J."/>
            <person name="Nusbaum C."/>
            <person name="Birren B."/>
        </authorList>
    </citation>
    <scope>NUCLEOTIDE SEQUENCE [LARGE SCALE GENOMIC DNA]</scope>
    <source>
        <strain evidence="5 6">8TBB</strain>
    </source>
</reference>
<dbReference type="EMBL" id="AIMD01000035">
    <property type="protein sequence ID" value="EJF94142.1"/>
    <property type="molecule type" value="Genomic_DNA"/>
</dbReference>
<sequence>MQIDFGAGDDISFTKEGYAGIIKLTRPSALNALNQRMVFALKKALSTWETDENVSCVLVEGEGRAFCAGGDVVEIYRMRNKPSSYQYFSDEYSLNAYIKRFPKPYISFLNGIWMGGGVGISIYGSHRIVTENTLFAMPEGAIGFFPDIGASFFLPSLSDHFGIYLALTGACIKWGDCLNLGLATHAVPEVELECIKRAIIKQGNPKLALKERSITRKNETSHEIRCVINDCFSANTLEECIELLHKKSSVNGILFAKKCYDILQSRSPTSLKIIWRQMKQNSFQTLEDCMKIENRIAHHMITSHDFYEGVRAMLIDKDKTPKWQPDKLSNVTDEMIDAYFQPVEKELLF</sequence>
<keyword evidence="6" id="KW-1185">Reference proteome</keyword>
<gene>
    <name evidence="5" type="ORF">ME9_01063</name>
</gene>
<evidence type="ECO:0000313" key="5">
    <source>
        <dbReference type="EMBL" id="EJF94142.1"/>
    </source>
</evidence>
<name>A0A9P2RZ22_BARTA</name>
<dbReference type="EC" id="3.1.2.4" evidence="2"/>
<proteinExistence type="predicted"/>
<dbReference type="Proteomes" id="UP000002648">
    <property type="component" value="Unassembled WGS sequence"/>
</dbReference>
<dbReference type="InterPro" id="IPR045004">
    <property type="entry name" value="ECH_dom"/>
</dbReference>
<comment type="catalytic activity">
    <reaction evidence="1">
        <text>3-hydroxy-2-methylpropanoyl-CoA + H2O = 3-hydroxy-2-methylpropanoate + CoA + H(+)</text>
        <dbReference type="Rhea" id="RHEA:20888"/>
        <dbReference type="ChEBI" id="CHEBI:11805"/>
        <dbReference type="ChEBI" id="CHEBI:15377"/>
        <dbReference type="ChEBI" id="CHEBI:15378"/>
        <dbReference type="ChEBI" id="CHEBI:57287"/>
        <dbReference type="ChEBI" id="CHEBI:57340"/>
        <dbReference type="EC" id="3.1.2.4"/>
    </reaction>
</comment>
<protein>
    <recommendedName>
        <fullName evidence="2">3-hydroxyisobutyryl-CoA hydrolase</fullName>
        <ecNumber evidence="2">3.1.2.4</ecNumber>
    </recommendedName>
</protein>
<dbReference type="GO" id="GO:0006574">
    <property type="term" value="P:L-valine catabolic process"/>
    <property type="evidence" value="ECO:0007669"/>
    <property type="project" value="TreeGrafter"/>
</dbReference>
<evidence type="ECO:0000256" key="1">
    <source>
        <dbReference type="ARBA" id="ARBA00001709"/>
    </source>
</evidence>
<dbReference type="CDD" id="cd06558">
    <property type="entry name" value="crotonase-like"/>
    <property type="match status" value="1"/>
</dbReference>
<dbReference type="Pfam" id="PF16113">
    <property type="entry name" value="ECH_2"/>
    <property type="match status" value="1"/>
</dbReference>
<accession>A0A9P2RZ22</accession>
<dbReference type="RefSeq" id="WP_004859974.1">
    <property type="nucleotide sequence ID" value="NZ_JH725052.1"/>
</dbReference>
<dbReference type="GO" id="GO:0003860">
    <property type="term" value="F:3-hydroxyisobutyryl-CoA hydrolase activity"/>
    <property type="evidence" value="ECO:0007669"/>
    <property type="project" value="UniProtKB-EC"/>
</dbReference>
<feature type="domain" description="Enoyl-CoA hydratase/isomerase" evidence="4">
    <location>
        <begin position="20"/>
        <end position="340"/>
    </location>
</feature>
<organism evidence="5 6">
    <name type="scientific">Bartonella taylorii 8TBB</name>
    <dbReference type="NCBI Taxonomy" id="1094560"/>
    <lineage>
        <taxon>Bacteria</taxon>
        <taxon>Pseudomonadati</taxon>
        <taxon>Pseudomonadota</taxon>
        <taxon>Alphaproteobacteria</taxon>
        <taxon>Hyphomicrobiales</taxon>
        <taxon>Bartonellaceae</taxon>
        <taxon>Bartonella</taxon>
    </lineage>
</organism>
<dbReference type="PANTHER" id="PTHR43176:SF3">
    <property type="entry name" value="3-HYDROXYISOBUTYRYL-COA HYDROLASE, MITOCHONDRIAL"/>
    <property type="match status" value="1"/>
</dbReference>
<dbReference type="PANTHER" id="PTHR43176">
    <property type="entry name" value="3-HYDROXYISOBUTYRYL-COA HYDROLASE-RELATED"/>
    <property type="match status" value="1"/>
</dbReference>
<dbReference type="InterPro" id="IPR029045">
    <property type="entry name" value="ClpP/crotonase-like_dom_sf"/>
</dbReference>
<evidence type="ECO:0000256" key="2">
    <source>
        <dbReference type="ARBA" id="ARBA00011915"/>
    </source>
</evidence>
<evidence type="ECO:0000259" key="4">
    <source>
        <dbReference type="Pfam" id="PF16113"/>
    </source>
</evidence>
<dbReference type="InterPro" id="IPR032259">
    <property type="entry name" value="HIBYL-CoA-H"/>
</dbReference>
<dbReference type="Gene3D" id="3.90.226.10">
    <property type="entry name" value="2-enoyl-CoA Hydratase, Chain A, domain 1"/>
    <property type="match status" value="1"/>
</dbReference>